<evidence type="ECO:0000256" key="1">
    <source>
        <dbReference type="SAM" id="MobiDB-lite"/>
    </source>
</evidence>
<evidence type="ECO:0000313" key="3">
    <source>
        <dbReference type="Proteomes" id="UP001586593"/>
    </source>
</evidence>
<keyword evidence="3" id="KW-1185">Reference proteome</keyword>
<gene>
    <name evidence="2" type="ORF">VTK73DRAFT_3104</name>
</gene>
<accession>A0ABR3VLE0</accession>
<dbReference type="EMBL" id="JAZHXJ010001942">
    <property type="protein sequence ID" value="KAL1842518.1"/>
    <property type="molecule type" value="Genomic_DNA"/>
</dbReference>
<feature type="compositionally biased region" description="Polar residues" evidence="1">
    <location>
        <begin position="96"/>
        <end position="106"/>
    </location>
</feature>
<name>A0ABR3VLE0_9PEZI</name>
<evidence type="ECO:0000313" key="2">
    <source>
        <dbReference type="EMBL" id="KAL1842518.1"/>
    </source>
</evidence>
<dbReference type="Proteomes" id="UP001586593">
    <property type="component" value="Unassembled WGS sequence"/>
</dbReference>
<comment type="caution">
    <text evidence="2">The sequence shown here is derived from an EMBL/GenBank/DDBJ whole genome shotgun (WGS) entry which is preliminary data.</text>
</comment>
<protein>
    <submittedName>
        <fullName evidence="2">Uncharacterized protein</fullName>
    </submittedName>
</protein>
<feature type="region of interest" description="Disordered" evidence="1">
    <location>
        <begin position="77"/>
        <end position="163"/>
    </location>
</feature>
<proteinExistence type="predicted"/>
<feature type="compositionally biased region" description="Basic and acidic residues" evidence="1">
    <location>
        <begin position="85"/>
        <end position="94"/>
    </location>
</feature>
<sequence>MVMVPPWQASQIQISREEDCMFFPRRREKVSHCLYKKGLRLFVMDPDESPLRPPAKKVGPRQAIYVPCAGVDCVIAASGPSSPRSQDDIRRASEWQRPQFQDSSGSVAYVQCPQKSAASPSEPARLGQARERATEKRQTERARHFSHFSSQASSQDSNPAKWV</sequence>
<feature type="compositionally biased region" description="Low complexity" evidence="1">
    <location>
        <begin position="147"/>
        <end position="157"/>
    </location>
</feature>
<reference evidence="2 3" key="1">
    <citation type="journal article" date="2024" name="Commun. Biol.">
        <title>Comparative genomic analysis of thermophilic fungi reveals convergent evolutionary adaptations and gene losses.</title>
        <authorList>
            <person name="Steindorff A.S."/>
            <person name="Aguilar-Pontes M.V."/>
            <person name="Robinson A.J."/>
            <person name="Andreopoulos B."/>
            <person name="LaButti K."/>
            <person name="Kuo A."/>
            <person name="Mondo S."/>
            <person name="Riley R."/>
            <person name="Otillar R."/>
            <person name="Haridas S."/>
            <person name="Lipzen A."/>
            <person name="Grimwood J."/>
            <person name="Schmutz J."/>
            <person name="Clum A."/>
            <person name="Reid I.D."/>
            <person name="Moisan M.C."/>
            <person name="Butler G."/>
            <person name="Nguyen T.T.M."/>
            <person name="Dewar K."/>
            <person name="Conant G."/>
            <person name="Drula E."/>
            <person name="Henrissat B."/>
            <person name="Hansel C."/>
            <person name="Singer S."/>
            <person name="Hutchinson M.I."/>
            <person name="de Vries R.P."/>
            <person name="Natvig D.O."/>
            <person name="Powell A.J."/>
            <person name="Tsang A."/>
            <person name="Grigoriev I.V."/>
        </authorList>
    </citation>
    <scope>NUCLEOTIDE SEQUENCE [LARGE SCALE GENOMIC DNA]</scope>
    <source>
        <strain evidence="2 3">ATCC 24622</strain>
    </source>
</reference>
<feature type="compositionally biased region" description="Basic and acidic residues" evidence="1">
    <location>
        <begin position="128"/>
        <end position="143"/>
    </location>
</feature>
<organism evidence="2 3">
    <name type="scientific">Phialemonium thermophilum</name>
    <dbReference type="NCBI Taxonomy" id="223376"/>
    <lineage>
        <taxon>Eukaryota</taxon>
        <taxon>Fungi</taxon>
        <taxon>Dikarya</taxon>
        <taxon>Ascomycota</taxon>
        <taxon>Pezizomycotina</taxon>
        <taxon>Sordariomycetes</taxon>
        <taxon>Sordariomycetidae</taxon>
        <taxon>Cephalothecales</taxon>
        <taxon>Cephalothecaceae</taxon>
        <taxon>Phialemonium</taxon>
    </lineage>
</organism>